<dbReference type="InterPro" id="IPR036416">
    <property type="entry name" value="Pept_tRNA_hydro_sf"/>
</dbReference>
<evidence type="ECO:0008006" key="6">
    <source>
        <dbReference type="Google" id="ProtNLM"/>
    </source>
</evidence>
<keyword evidence="5" id="KW-1185">Reference proteome</keyword>
<dbReference type="SUPFAM" id="SSF53178">
    <property type="entry name" value="Peptidyl-tRNA hydrolase-like"/>
    <property type="match status" value="1"/>
</dbReference>
<reference evidence="5" key="1">
    <citation type="journal article" date="2019" name="Int. J. Syst. Evol. Microbiol.">
        <title>The Global Catalogue of Microorganisms (GCM) 10K type strain sequencing project: providing services to taxonomists for standard genome sequencing and annotation.</title>
        <authorList>
            <consortium name="The Broad Institute Genomics Platform"/>
            <consortium name="The Broad Institute Genome Sequencing Center for Infectious Disease"/>
            <person name="Wu L."/>
            <person name="Ma J."/>
        </authorList>
    </citation>
    <scope>NUCLEOTIDE SEQUENCE [LARGE SCALE GENOMIC DNA]</scope>
    <source>
        <strain evidence="5">NBRC 108755</strain>
    </source>
</reference>
<comment type="caution">
    <text evidence="4">The sequence shown here is derived from an EMBL/GenBank/DDBJ whole genome shotgun (WGS) entry which is preliminary data.</text>
</comment>
<dbReference type="Gene3D" id="3.40.50.1470">
    <property type="entry name" value="Peptidyl-tRNA hydrolase"/>
    <property type="match status" value="1"/>
</dbReference>
<evidence type="ECO:0000256" key="2">
    <source>
        <dbReference type="ARBA" id="ARBA00022801"/>
    </source>
</evidence>
<dbReference type="EMBL" id="BSVA01000001">
    <property type="protein sequence ID" value="GMA91579.1"/>
    <property type="molecule type" value="Genomic_DNA"/>
</dbReference>
<organism evidence="4 5">
    <name type="scientific">Homoserinibacter gongjuensis</name>
    <dbReference type="NCBI Taxonomy" id="1162968"/>
    <lineage>
        <taxon>Bacteria</taxon>
        <taxon>Bacillati</taxon>
        <taxon>Actinomycetota</taxon>
        <taxon>Actinomycetes</taxon>
        <taxon>Micrococcales</taxon>
        <taxon>Microbacteriaceae</taxon>
        <taxon>Homoserinibacter</taxon>
    </lineage>
</organism>
<keyword evidence="3" id="KW-0694">RNA-binding</keyword>
<dbReference type="PANTHER" id="PTHR17224:SF1">
    <property type="entry name" value="PEPTIDYL-TRNA HYDROLASE"/>
    <property type="match status" value="1"/>
</dbReference>
<keyword evidence="2" id="KW-0378">Hydrolase</keyword>
<evidence type="ECO:0000256" key="3">
    <source>
        <dbReference type="ARBA" id="ARBA00022884"/>
    </source>
</evidence>
<protein>
    <recommendedName>
        <fullName evidence="6">Peptidyl-tRNA hydrolase</fullName>
    </recommendedName>
</protein>
<evidence type="ECO:0000313" key="5">
    <source>
        <dbReference type="Proteomes" id="UP001157069"/>
    </source>
</evidence>
<proteinExistence type="predicted"/>
<dbReference type="Pfam" id="PF01195">
    <property type="entry name" value="Pept_tRNA_hydro"/>
    <property type="match status" value="1"/>
</dbReference>
<name>A0ABQ6JWV5_9MICO</name>
<dbReference type="PANTHER" id="PTHR17224">
    <property type="entry name" value="PEPTIDYL-TRNA HYDROLASE"/>
    <property type="match status" value="1"/>
</dbReference>
<dbReference type="InterPro" id="IPR001328">
    <property type="entry name" value="Pept_tRNA_hydro"/>
</dbReference>
<accession>A0ABQ6JWV5</accession>
<sequence>MRIGIGRPPGRQDAADFVLSPFSKAEREQLPSLLSDAADAAEDLVREGLLAAQQRWHSPRA</sequence>
<evidence type="ECO:0000313" key="4">
    <source>
        <dbReference type="EMBL" id="GMA91579.1"/>
    </source>
</evidence>
<evidence type="ECO:0000256" key="1">
    <source>
        <dbReference type="ARBA" id="ARBA00022555"/>
    </source>
</evidence>
<keyword evidence="1" id="KW-0820">tRNA-binding</keyword>
<dbReference type="Proteomes" id="UP001157069">
    <property type="component" value="Unassembled WGS sequence"/>
</dbReference>
<gene>
    <name evidence="4" type="ORF">GCM10025869_21080</name>
</gene>